<dbReference type="eggNOG" id="ENOG502RQTY">
    <property type="taxonomic scope" value="Eukaryota"/>
</dbReference>
<gene>
    <name evidence="2" type="ORF">PAAG_11333</name>
</gene>
<keyword evidence="3" id="KW-1185">Reference proteome</keyword>
<dbReference type="HOGENOM" id="CLU_069865_0_0_1"/>
<accession>A0A0A2V6F8</accession>
<dbReference type="Proteomes" id="UP000002059">
    <property type="component" value="Partially assembled WGS sequence"/>
</dbReference>
<dbReference type="GeneID" id="9099945"/>
<name>A0A0A2V6F8_PARBA</name>
<reference evidence="2 3" key="1">
    <citation type="journal article" date="2011" name="PLoS Genet.">
        <title>Comparative genomic analysis of human fungal pathogens causing paracoccidioidomycosis.</title>
        <authorList>
            <person name="Desjardins C.A."/>
            <person name="Champion M.D."/>
            <person name="Holder J.W."/>
            <person name="Muszewska A."/>
            <person name="Goldberg J."/>
            <person name="Bailao A.M."/>
            <person name="Brigido M.M."/>
            <person name="Ferreira M.E."/>
            <person name="Garcia A.M."/>
            <person name="Grynberg M."/>
            <person name="Gujja S."/>
            <person name="Heiman D.I."/>
            <person name="Henn M.R."/>
            <person name="Kodira C.D."/>
            <person name="Leon-Narvaez H."/>
            <person name="Longo L.V."/>
            <person name="Ma L.J."/>
            <person name="Malavazi I."/>
            <person name="Matsuo A.L."/>
            <person name="Morais F.V."/>
            <person name="Pereira M."/>
            <person name="Rodriguez-Brito S."/>
            <person name="Sakthikumar S."/>
            <person name="Salem-Izacc S.M."/>
            <person name="Sykes S.M."/>
            <person name="Teixeira M.M."/>
            <person name="Vallejo M.C."/>
            <person name="Walter M.E."/>
            <person name="Yandava C."/>
            <person name="Young S."/>
            <person name="Zeng Q."/>
            <person name="Zucker J."/>
            <person name="Felipe M.S."/>
            <person name="Goldman G.H."/>
            <person name="Haas B.J."/>
            <person name="McEwen J.G."/>
            <person name="Nino-Vega G."/>
            <person name="Puccia R."/>
            <person name="San-Blas G."/>
            <person name="Soares C.M."/>
            <person name="Birren B.W."/>
            <person name="Cuomo C.A."/>
        </authorList>
    </citation>
    <scope>NUCLEOTIDE SEQUENCE [LARGE SCALE GENOMIC DNA]</scope>
    <source>
        <strain evidence="3">ATCC MYA-826 / Pb01</strain>
    </source>
</reference>
<dbReference type="RefSeq" id="XP_015703423.1">
    <property type="nucleotide sequence ID" value="XM_015847001.1"/>
</dbReference>
<dbReference type="EMBL" id="KN293994">
    <property type="protein sequence ID" value="KGQ01942.1"/>
    <property type="molecule type" value="Genomic_DNA"/>
</dbReference>
<dbReference type="KEGG" id="pbl:PAAG_11333"/>
<dbReference type="VEuPathDB" id="FungiDB:PAAG_11333"/>
<organism evidence="2 3">
    <name type="scientific">Paracoccidioides lutzii (strain ATCC MYA-826 / Pb01)</name>
    <name type="common">Paracoccidioides brasiliensis</name>
    <dbReference type="NCBI Taxonomy" id="502779"/>
    <lineage>
        <taxon>Eukaryota</taxon>
        <taxon>Fungi</taxon>
        <taxon>Dikarya</taxon>
        <taxon>Ascomycota</taxon>
        <taxon>Pezizomycotina</taxon>
        <taxon>Eurotiomycetes</taxon>
        <taxon>Eurotiomycetidae</taxon>
        <taxon>Onygenales</taxon>
        <taxon>Ajellomycetaceae</taxon>
        <taxon>Paracoccidioides</taxon>
    </lineage>
</organism>
<dbReference type="OrthoDB" id="5305647at2759"/>
<evidence type="ECO:0000313" key="3">
    <source>
        <dbReference type="Proteomes" id="UP000002059"/>
    </source>
</evidence>
<evidence type="ECO:0000256" key="1">
    <source>
        <dbReference type="SAM" id="MobiDB-lite"/>
    </source>
</evidence>
<sequence length="253" mass="27967">MARATIPSSQILCPLRRTLFLQLAQRIANHMDNCATFGTGKTFATTYRNCADDGFPASSSTPTIGIADGNTPKKVLSTIVDKKAPAPMIASGIRLSANHSQFNVSRLAVICAFFQTEHVCSDTYERCIKSPTATKSPGTFPCQIAECPRLTKPFSRLWNLQNHMKIHGRRNEGLPETSAMSPVERTKRRRSGRDIRLDDVRCISLDSLDSKGSPQSLQSRLESLVKQKGELDEKIRALENAQRIVEGMDCKKG</sequence>
<dbReference type="Gene3D" id="3.30.160.60">
    <property type="entry name" value="Classic Zinc Finger"/>
    <property type="match status" value="1"/>
</dbReference>
<protein>
    <submittedName>
        <fullName evidence="2">Uncharacterized protein</fullName>
    </submittedName>
</protein>
<evidence type="ECO:0000313" key="2">
    <source>
        <dbReference type="EMBL" id="KGQ01942.1"/>
    </source>
</evidence>
<dbReference type="AlphaFoldDB" id="A0A0A2V6F8"/>
<feature type="region of interest" description="Disordered" evidence="1">
    <location>
        <begin position="168"/>
        <end position="191"/>
    </location>
</feature>
<proteinExistence type="predicted"/>